<keyword evidence="2 5" id="KW-0012">Acyltransferase</keyword>
<evidence type="ECO:0000313" key="6">
    <source>
        <dbReference type="Proteomes" id="UP000324143"/>
    </source>
</evidence>
<evidence type="ECO:0000256" key="2">
    <source>
        <dbReference type="ARBA" id="ARBA00023315"/>
    </source>
</evidence>
<proteinExistence type="predicted"/>
<feature type="transmembrane region" description="Helical" evidence="3">
    <location>
        <begin position="6"/>
        <end position="25"/>
    </location>
</feature>
<dbReference type="PANTHER" id="PTHR10434">
    <property type="entry name" value="1-ACYL-SN-GLYCEROL-3-PHOSPHATE ACYLTRANSFERASE"/>
    <property type="match status" value="1"/>
</dbReference>
<accession>A0A5D0MJ09</accession>
<dbReference type="PANTHER" id="PTHR10434:SF40">
    <property type="entry name" value="1-ACYL-SN-GLYCEROL-3-PHOSPHATE ACYLTRANSFERASE"/>
    <property type="match status" value="1"/>
</dbReference>
<keyword evidence="3" id="KW-0472">Membrane</keyword>
<keyword evidence="6" id="KW-1185">Reference proteome</keyword>
<reference evidence="5" key="1">
    <citation type="submission" date="2019-08" db="EMBL/GenBank/DDBJ databases">
        <title>Genomic characterization of a novel candidate phylum (ARYD3) from a high temperature, high salinity tertiary oil reservoir in north central Oklahoma, USA.</title>
        <authorList>
            <person name="Youssef N.H."/>
            <person name="Yadav A."/>
            <person name="Elshahed M.S."/>
        </authorList>
    </citation>
    <scope>NUCLEOTIDE SEQUENCE [LARGE SCALE GENOMIC DNA]</scope>
    <source>
        <strain evidence="5">ARYD3</strain>
    </source>
</reference>
<dbReference type="EMBL" id="VSIX01000021">
    <property type="protein sequence ID" value="TYB31915.1"/>
    <property type="molecule type" value="Genomic_DNA"/>
</dbReference>
<name>A0A5D0MJ09_9BACT</name>
<dbReference type="GO" id="GO:0003841">
    <property type="term" value="F:1-acylglycerol-3-phosphate O-acyltransferase activity"/>
    <property type="evidence" value="ECO:0007669"/>
    <property type="project" value="TreeGrafter"/>
</dbReference>
<dbReference type="SUPFAM" id="SSF69593">
    <property type="entry name" value="Glycerol-3-phosphate (1)-acyltransferase"/>
    <property type="match status" value="1"/>
</dbReference>
<sequence>MNIKFLLQIISHIVVRIIVIPFLILRYKFKLRYKIKLKHYKNGFYTSNHQSLVDPPLIGIFSPKTLFFVAKKELFKNIIIGFFLKIAGALPINRAVFDKKTLFKIIGLIKDNYSVLMFPEGTRSRGNRFLNAKPGIGYLVKEANFPSIIPVKIWNSKNALDNILKLKRPEIILTYGRPFCINKYYNWGKKGSEKYRNISRYILERIKKV</sequence>
<dbReference type="InterPro" id="IPR002123">
    <property type="entry name" value="Plipid/glycerol_acylTrfase"/>
</dbReference>
<comment type="caution">
    <text evidence="5">The sequence shown here is derived from an EMBL/GenBank/DDBJ whole genome shotgun (WGS) entry which is preliminary data.</text>
</comment>
<dbReference type="SMART" id="SM00563">
    <property type="entry name" value="PlsC"/>
    <property type="match status" value="1"/>
</dbReference>
<dbReference type="AlphaFoldDB" id="A0A5D0MJ09"/>
<keyword evidence="3" id="KW-0812">Transmembrane</keyword>
<dbReference type="Proteomes" id="UP000324143">
    <property type="component" value="Unassembled WGS sequence"/>
</dbReference>
<keyword evidence="1" id="KW-0808">Transferase</keyword>
<evidence type="ECO:0000259" key="4">
    <source>
        <dbReference type="SMART" id="SM00563"/>
    </source>
</evidence>
<evidence type="ECO:0000256" key="1">
    <source>
        <dbReference type="ARBA" id="ARBA00022679"/>
    </source>
</evidence>
<gene>
    <name evidence="5" type="ORF">FXF47_01670</name>
</gene>
<dbReference type="CDD" id="cd07989">
    <property type="entry name" value="LPLAT_AGPAT-like"/>
    <property type="match status" value="1"/>
</dbReference>
<keyword evidence="3" id="KW-1133">Transmembrane helix</keyword>
<dbReference type="Pfam" id="PF01553">
    <property type="entry name" value="Acyltransferase"/>
    <property type="match status" value="1"/>
</dbReference>
<dbReference type="GO" id="GO:0006654">
    <property type="term" value="P:phosphatidic acid biosynthetic process"/>
    <property type="evidence" value="ECO:0007669"/>
    <property type="project" value="TreeGrafter"/>
</dbReference>
<protein>
    <submittedName>
        <fullName evidence="5">1-acyl-sn-glycerol-3-phosphate acyltransferase</fullName>
    </submittedName>
</protein>
<feature type="domain" description="Phospholipid/glycerol acyltransferase" evidence="4">
    <location>
        <begin position="43"/>
        <end position="156"/>
    </location>
</feature>
<organism evidence="5 6">
    <name type="scientific">Candidatus Mcinerneyibacterium aminivorans</name>
    <dbReference type="NCBI Taxonomy" id="2703815"/>
    <lineage>
        <taxon>Bacteria</taxon>
        <taxon>Candidatus Macinerneyibacteriota</taxon>
        <taxon>Candidatus Mcinerneyibacteria</taxon>
        <taxon>Candidatus Mcinerneyibacteriales</taxon>
        <taxon>Candidatus Mcinerneyibacteriaceae</taxon>
        <taxon>Candidatus Mcinerneyibacterium</taxon>
    </lineage>
</organism>
<evidence type="ECO:0000313" key="5">
    <source>
        <dbReference type="EMBL" id="TYB31915.1"/>
    </source>
</evidence>
<evidence type="ECO:0000256" key="3">
    <source>
        <dbReference type="SAM" id="Phobius"/>
    </source>
</evidence>